<evidence type="ECO:0000313" key="2">
    <source>
        <dbReference type="EMBL" id="CAF9915056.1"/>
    </source>
</evidence>
<evidence type="ECO:0000313" key="3">
    <source>
        <dbReference type="Proteomes" id="UP000664203"/>
    </source>
</evidence>
<feature type="compositionally biased region" description="Polar residues" evidence="1">
    <location>
        <begin position="48"/>
        <end position="62"/>
    </location>
</feature>
<accession>A0A8H3EX05</accession>
<feature type="region of interest" description="Disordered" evidence="1">
    <location>
        <begin position="43"/>
        <end position="70"/>
    </location>
</feature>
<gene>
    <name evidence="2" type="ORF">ALECFALPRED_009964</name>
</gene>
<sequence>MFRLVPELVRKAVARWRDLTGPFVGAEWESTVEQEVATGWDDHANSEWEPSTEQEAATSWDSHNGPLPAEAHVVRGTDKRDSGYASFGDAPSKPLREGPPFSDSTSAIKYLQLPFRQKYYLLAYVQRTLEATCLRYARANLRGCLTDPEWKKKNLEFSSKEYLPDRLVGRDWLAEDEIELESWMQMFASRVSMPKSKRIFESVLDLRNAAVHRGDREELGFEELSYAMGFPKLLGDLKGDLEITNAFRYVMDDPTLSEGTRARVEEAMYAPQPCTTHYQVLGRIQAMLEETCFNHAARKIPDVLTENGWAVPEQIELQNWHPIFQKADIRHDDSATDLFPDIDPRTLLDLLWGARLHIRNVLAHRLPLTDEILVGQVHRAITICILQGDWDQAIEIEILAETYFAKSSRPQVLKRLEHVYRNGRIDSPYERGRRIALAGFVVRAERREVGEGDALVLTDTFDVGGPSFGVQGAERTVSPSMHESLKKRETLWDGTLEDLGGELVG</sequence>
<protein>
    <submittedName>
        <fullName evidence="2">Uncharacterized protein</fullName>
    </submittedName>
</protein>
<keyword evidence="3" id="KW-1185">Reference proteome</keyword>
<dbReference type="Proteomes" id="UP000664203">
    <property type="component" value="Unassembled WGS sequence"/>
</dbReference>
<name>A0A8H3EX05_9LECA</name>
<comment type="caution">
    <text evidence="2">The sequence shown here is derived from an EMBL/GenBank/DDBJ whole genome shotgun (WGS) entry which is preliminary data.</text>
</comment>
<evidence type="ECO:0000256" key="1">
    <source>
        <dbReference type="SAM" id="MobiDB-lite"/>
    </source>
</evidence>
<reference evidence="2" key="1">
    <citation type="submission" date="2021-03" db="EMBL/GenBank/DDBJ databases">
        <authorList>
            <person name="Tagirdzhanova G."/>
        </authorList>
    </citation>
    <scope>NUCLEOTIDE SEQUENCE</scope>
</reference>
<dbReference type="AlphaFoldDB" id="A0A8H3EX05"/>
<dbReference type="OrthoDB" id="5324651at2759"/>
<dbReference type="EMBL" id="CAJPDR010000080">
    <property type="protein sequence ID" value="CAF9915056.1"/>
    <property type="molecule type" value="Genomic_DNA"/>
</dbReference>
<proteinExistence type="predicted"/>
<organism evidence="2 3">
    <name type="scientific">Alectoria fallacina</name>
    <dbReference type="NCBI Taxonomy" id="1903189"/>
    <lineage>
        <taxon>Eukaryota</taxon>
        <taxon>Fungi</taxon>
        <taxon>Dikarya</taxon>
        <taxon>Ascomycota</taxon>
        <taxon>Pezizomycotina</taxon>
        <taxon>Lecanoromycetes</taxon>
        <taxon>OSLEUM clade</taxon>
        <taxon>Lecanoromycetidae</taxon>
        <taxon>Lecanorales</taxon>
        <taxon>Lecanorineae</taxon>
        <taxon>Parmeliaceae</taxon>
        <taxon>Alectoria</taxon>
    </lineage>
</organism>